<evidence type="ECO:0000313" key="2">
    <source>
        <dbReference type="EMBL" id="AKI79170.1"/>
    </source>
</evidence>
<sequence>MIRILSLNLIGLACGIGLYYDFQNRKHFKEVIDNSIPINGNNIITGTITCENTDIDNIFVHDRLPIPYSMSEDPFSLFELHGKNKIKFYDCDNYYYNDGLRQKYFKIGTVKYFDLWYIEDSFYMEKSNIKINGTNLIYDKNLKIFYPKHDYHYLNSKKYLVKKYIPNNSKVTAFGKVNKYGMLKIESIGDSYNVIDYVAERYFGISDIYTSALSFGLIISLFYLLK</sequence>
<evidence type="ECO:0000313" key="3">
    <source>
        <dbReference type="Proteomes" id="UP000241474"/>
    </source>
</evidence>
<name>A0A0G2Y0L6_MIMIV</name>
<reference evidence="2 3" key="1">
    <citation type="submission" date="2014-10" db="EMBL/GenBank/DDBJ databases">
        <title>Pan-genome analysis of Brazilian lineage A amoebal mimiviruses.</title>
        <authorList>
            <person name="Assis F.L."/>
            <person name="Abrahao J.S."/>
            <person name="Kroon E.G."/>
            <person name="Dornas F.P."/>
            <person name="Andrade K.R."/>
            <person name="Borato P.V.M."/>
            <person name="Pilotto M.R."/>
            <person name="Benamar S."/>
            <person name="LaScola B."/>
            <person name="Colson P."/>
        </authorList>
    </citation>
    <scope>NUCLEOTIDE SEQUENCE [LARGE SCALE GENOMIC DNA]</scope>
    <source>
        <strain evidence="2 3">Oyster</strain>
    </source>
</reference>
<keyword evidence="1" id="KW-0812">Transmembrane</keyword>
<keyword evidence="1" id="KW-1133">Transmembrane helix</keyword>
<organismHost>
    <name type="scientific">Acanthamoeba polyphaga</name>
    <name type="common">Amoeba</name>
    <dbReference type="NCBI Taxonomy" id="5757"/>
</organismHost>
<keyword evidence="1" id="KW-0472">Membrane</keyword>
<evidence type="ECO:0000256" key="1">
    <source>
        <dbReference type="SAM" id="Phobius"/>
    </source>
</evidence>
<proteinExistence type="predicted"/>
<dbReference type="Proteomes" id="UP000241474">
    <property type="component" value="Segment"/>
</dbReference>
<feature type="transmembrane region" description="Helical" evidence="1">
    <location>
        <begin position="208"/>
        <end position="225"/>
    </location>
</feature>
<organism evidence="2 3">
    <name type="scientific">Acanthamoeba polyphaga mimivirus</name>
    <name type="common">APMV</name>
    <dbReference type="NCBI Taxonomy" id="212035"/>
    <lineage>
        <taxon>Viruses</taxon>
        <taxon>Varidnaviria</taxon>
        <taxon>Bamfordvirae</taxon>
        <taxon>Nucleocytoviricota</taxon>
        <taxon>Megaviricetes</taxon>
        <taxon>Imitervirales</taxon>
        <taxon>Mimiviridae</taxon>
        <taxon>Megamimivirinae</taxon>
        <taxon>Mimivirus</taxon>
        <taxon>Mimivirus bradfordmassiliense</taxon>
    </lineage>
</organism>
<dbReference type="EMBL" id="KM982401">
    <property type="protein sequence ID" value="AKI79170.1"/>
    <property type="molecule type" value="Genomic_DNA"/>
</dbReference>
<protein>
    <submittedName>
        <fullName evidence="2">Uncharacterized protein</fullName>
    </submittedName>
</protein>
<accession>A0A0G2Y0L6</accession>